<accession>A0A1D2YUR8</accession>
<keyword evidence="1" id="KW-0812">Transmembrane</keyword>
<dbReference type="AlphaFoldDB" id="A0A1D2YUR8"/>
<keyword evidence="1" id="KW-1133">Transmembrane helix</keyword>
<sequence length="524" mass="60365">MLKIARQNSKFRAIYLPILITIILIGILLYRNIQSELTLPDTNWSRDVTLPMTTMNALPFVREDANGVHIYGKEGRRVKHLVLKDGLRVKMESSIEIDLPPLKPFWAKNERLVYIKDGELFLFSEGIEKSLYQNVNGMVAKEDLVIFWQDTNLFKLDAQDFSVIPIGSTNDRIDSVIINQDSPANFIVITKSDMNRIQLTFYRLKDNNTYNQISLLTMTEYPGEKITGFQFVSNEKEIDIIYTTYSVKQGVVTYRAYFTKAMLNNLSDIPPFTNIEVIDEQYMVKLKNPKHIQLSLEDDVPTILLAVNGYLTPKKRAVNIYEAKNIDGKWVANKRSKTARMSVRPFWLDYGNILWLDFISTKEYQLKGSSTNPITIEESQRINYNDWMNALANTLLSLTASLVIILNSILWMVPTAFFITVISFIDITLLERDVKWIKKTAIILYLTTQLFVVKGIFSATFNVFAPSFLAFRGNSFIIPLGLAVVTYMITKYAKNDDWEPIHEISYFMLVNVWLFTILIGPYTI</sequence>
<gene>
    <name evidence="2" type="ORF">BHF71_09005</name>
</gene>
<comment type="caution">
    <text evidence="2">The sequence shown here is derived from an EMBL/GenBank/DDBJ whole genome shotgun (WGS) entry which is preliminary data.</text>
</comment>
<evidence type="ECO:0000313" key="2">
    <source>
        <dbReference type="EMBL" id="OEF99439.1"/>
    </source>
</evidence>
<dbReference type="Proteomes" id="UP000243739">
    <property type="component" value="Unassembled WGS sequence"/>
</dbReference>
<feature type="transmembrane region" description="Helical" evidence="1">
    <location>
        <begin position="12"/>
        <end position="30"/>
    </location>
</feature>
<feature type="transmembrane region" description="Helical" evidence="1">
    <location>
        <begin position="505"/>
        <end position="523"/>
    </location>
</feature>
<feature type="transmembrane region" description="Helical" evidence="1">
    <location>
        <begin position="409"/>
        <end position="430"/>
    </location>
</feature>
<dbReference type="RefSeq" id="WP_069656672.1">
    <property type="nucleotide sequence ID" value="NZ_MIJF01000023.1"/>
</dbReference>
<feature type="transmembrane region" description="Helical" evidence="1">
    <location>
        <begin position="442"/>
        <end position="464"/>
    </location>
</feature>
<feature type="transmembrane region" description="Helical" evidence="1">
    <location>
        <begin position="476"/>
        <end position="493"/>
    </location>
</feature>
<evidence type="ECO:0000256" key="1">
    <source>
        <dbReference type="SAM" id="Phobius"/>
    </source>
</evidence>
<evidence type="ECO:0000313" key="3">
    <source>
        <dbReference type="Proteomes" id="UP000243739"/>
    </source>
</evidence>
<organism evidence="2 3">
    <name type="scientific">Vulcanibacillus modesticaldus</name>
    <dbReference type="NCBI Taxonomy" id="337097"/>
    <lineage>
        <taxon>Bacteria</taxon>
        <taxon>Bacillati</taxon>
        <taxon>Bacillota</taxon>
        <taxon>Bacilli</taxon>
        <taxon>Bacillales</taxon>
        <taxon>Bacillaceae</taxon>
        <taxon>Vulcanibacillus</taxon>
    </lineage>
</organism>
<reference evidence="2 3" key="1">
    <citation type="submission" date="2016-09" db="EMBL/GenBank/DDBJ databases">
        <title>Draft genome sequence for the type strain of Vulcanibacillus modesticaldus BR, a strictly anaerobic, moderately thermophilic, and nitrate-reducing bacterium from deep sea-hydrothermal vents of the Mid-Atlantic Ridge.</title>
        <authorList>
            <person name="Abin C.A."/>
            <person name="Hollibaugh J.T."/>
        </authorList>
    </citation>
    <scope>NUCLEOTIDE SEQUENCE [LARGE SCALE GENOMIC DNA]</scope>
    <source>
        <strain evidence="2 3">BR</strain>
    </source>
</reference>
<keyword evidence="1" id="KW-0472">Membrane</keyword>
<name>A0A1D2YUR8_9BACI</name>
<protein>
    <submittedName>
        <fullName evidence="2">Uncharacterized protein</fullName>
    </submittedName>
</protein>
<keyword evidence="3" id="KW-1185">Reference proteome</keyword>
<proteinExistence type="predicted"/>
<dbReference type="EMBL" id="MIJF01000023">
    <property type="protein sequence ID" value="OEF99439.1"/>
    <property type="molecule type" value="Genomic_DNA"/>
</dbReference>
<dbReference type="OrthoDB" id="2444734at2"/>
<dbReference type="STRING" id="337097.BHF71_09005"/>